<feature type="active site" description="Proton donor" evidence="9">
    <location>
        <position position="166"/>
    </location>
</feature>
<evidence type="ECO:0000256" key="10">
    <source>
        <dbReference type="PIRSR" id="PIRSR617736-2"/>
    </source>
</evidence>
<evidence type="ECO:0000256" key="7">
    <source>
        <dbReference type="ARBA" id="ARBA00023295"/>
    </source>
</evidence>
<evidence type="ECO:0000256" key="9">
    <source>
        <dbReference type="PIRSR" id="PIRSR617736-1"/>
    </source>
</evidence>
<dbReference type="SUPFAM" id="SSF51445">
    <property type="entry name" value="(Trans)glycosidases"/>
    <property type="match status" value="1"/>
</dbReference>
<feature type="binding site" evidence="10">
    <location>
        <begin position="407"/>
        <end position="408"/>
    </location>
    <ligand>
        <name>substrate</name>
    </ligand>
</feature>
<protein>
    <recommendedName>
        <fullName evidence="3 12">Beta-glucosidase</fullName>
        <ecNumber evidence="3 12">3.2.1.21</ecNumber>
    </recommendedName>
</protein>
<comment type="caution">
    <text evidence="13">The sequence shown here is derived from an EMBL/GenBank/DDBJ whole genome shotgun (WGS) entry which is preliminary data.</text>
</comment>
<feature type="binding site" evidence="10">
    <location>
        <position position="400"/>
    </location>
    <ligand>
        <name>substrate</name>
    </ligand>
</feature>
<dbReference type="GO" id="GO:0030245">
    <property type="term" value="P:cellulose catabolic process"/>
    <property type="evidence" value="ECO:0007669"/>
    <property type="project" value="UniProtKB-KW"/>
</dbReference>
<keyword evidence="14" id="KW-1185">Reference proteome</keyword>
<evidence type="ECO:0000256" key="6">
    <source>
        <dbReference type="ARBA" id="ARBA00023277"/>
    </source>
</evidence>
<dbReference type="InterPro" id="IPR018120">
    <property type="entry name" value="Glyco_hydro_1_AS"/>
</dbReference>
<evidence type="ECO:0000256" key="5">
    <source>
        <dbReference type="ARBA" id="ARBA00023001"/>
    </source>
</evidence>
<dbReference type="RefSeq" id="WP_184796428.1">
    <property type="nucleotide sequence ID" value="NZ_JACHMY010000001.1"/>
</dbReference>
<dbReference type="FunFam" id="3.20.20.80:FF:000004">
    <property type="entry name" value="Beta-glucosidase 6-phospho-beta-glucosidase"/>
    <property type="match status" value="1"/>
</dbReference>
<comment type="catalytic activity">
    <reaction evidence="1 12">
        <text>Hydrolysis of terminal, non-reducing beta-D-glucosyl residues with release of beta-D-glucose.</text>
        <dbReference type="EC" id="3.2.1.21"/>
    </reaction>
</comment>
<dbReference type="InterPro" id="IPR001360">
    <property type="entry name" value="Glyco_hydro_1"/>
</dbReference>
<dbReference type="PROSITE" id="PS00572">
    <property type="entry name" value="GLYCOSYL_HYDROL_F1_1"/>
    <property type="match status" value="1"/>
</dbReference>
<dbReference type="InterPro" id="IPR033132">
    <property type="entry name" value="GH_1_N_CS"/>
</dbReference>
<keyword evidence="4 12" id="KW-0378">Hydrolase</keyword>
<dbReference type="InterPro" id="IPR017736">
    <property type="entry name" value="Glyco_hydro_1_beta-glucosidase"/>
</dbReference>
<feature type="binding site" evidence="10">
    <location>
        <position position="165"/>
    </location>
    <ligand>
        <name>substrate</name>
    </ligand>
</feature>
<evidence type="ECO:0000313" key="14">
    <source>
        <dbReference type="Proteomes" id="UP000549971"/>
    </source>
</evidence>
<dbReference type="Proteomes" id="UP000549971">
    <property type="component" value="Unassembled WGS sequence"/>
</dbReference>
<dbReference type="EC" id="3.2.1.21" evidence="3 12"/>
<dbReference type="Pfam" id="PF00232">
    <property type="entry name" value="Glyco_hydro_1"/>
    <property type="match status" value="1"/>
</dbReference>
<dbReference type="GO" id="GO:0005829">
    <property type="term" value="C:cytosol"/>
    <property type="evidence" value="ECO:0007669"/>
    <property type="project" value="TreeGrafter"/>
</dbReference>
<dbReference type="PANTHER" id="PTHR10353">
    <property type="entry name" value="GLYCOSYL HYDROLASE"/>
    <property type="match status" value="1"/>
</dbReference>
<keyword evidence="5" id="KW-0136">Cellulose degradation</keyword>
<name>A0A7W9J7Q0_9ACTN</name>
<dbReference type="PANTHER" id="PTHR10353:SF36">
    <property type="entry name" value="LP05116P"/>
    <property type="match status" value="1"/>
</dbReference>
<gene>
    <name evidence="13" type="ORF">HDA39_003608</name>
</gene>
<proteinExistence type="inferred from homology"/>
<feature type="binding site" evidence="10">
    <location>
        <position position="20"/>
    </location>
    <ligand>
        <name>substrate</name>
    </ligand>
</feature>
<organism evidence="13 14">
    <name type="scientific">Kribbella italica</name>
    <dbReference type="NCBI Taxonomy" id="1540520"/>
    <lineage>
        <taxon>Bacteria</taxon>
        <taxon>Bacillati</taxon>
        <taxon>Actinomycetota</taxon>
        <taxon>Actinomycetes</taxon>
        <taxon>Propionibacteriales</taxon>
        <taxon>Kribbellaceae</taxon>
        <taxon>Kribbella</taxon>
    </lineage>
</organism>
<dbReference type="AlphaFoldDB" id="A0A7W9J7Q0"/>
<dbReference type="Gene3D" id="3.20.20.80">
    <property type="entry name" value="Glycosidases"/>
    <property type="match status" value="1"/>
</dbReference>
<comment type="similarity">
    <text evidence="2 12">Belongs to the glycosyl hydrolase 1 family.</text>
</comment>
<feature type="active site" description="Nucleophile" evidence="9 11">
    <location>
        <position position="353"/>
    </location>
</feature>
<feature type="binding site" evidence="10">
    <location>
        <position position="295"/>
    </location>
    <ligand>
        <name>substrate</name>
    </ligand>
</feature>
<feature type="binding site" evidence="10">
    <location>
        <position position="121"/>
    </location>
    <ligand>
        <name>substrate</name>
    </ligand>
</feature>
<evidence type="ECO:0000256" key="4">
    <source>
        <dbReference type="ARBA" id="ARBA00022801"/>
    </source>
</evidence>
<dbReference type="GO" id="GO:0008422">
    <property type="term" value="F:beta-glucosidase activity"/>
    <property type="evidence" value="ECO:0007669"/>
    <property type="project" value="UniProtKB-EC"/>
</dbReference>
<sequence>MSDARFPDGFVWGAATAAYQVEGAVDADGRGPSIWDTFTKVPGAIAGGDTGDVACDHYHRYPEDVALMADLGLGAYRFSIAWPRIQPDGSGALNQKGIDHYRRVVDELLARDLTPYVTLYHWDLPQALQDKGGWAARDTAYRFAEYAGVVHDALGDVVKQWITLNEPKVSSHAGYGDGIHAPGIKDQDQRNRALHHLLLAHGLGLQVLRDGRHAAGQSVGLTLDVSPVEGATSSEADQAAARRLDGDSHRLFLDPVLRGAYPEDALERLGSFEWVQDGDLPLISAPIDFLGINYYRRMLVQATETGPLFARTVLPEGVPVTAVDWPVQPDGLREVVADLTAAYDGLPPLYITENGAAYDDVPAADGSVDDPLRVDYLQGHLLALHQAIQDGVDVRGYFVWTLLDNFEWAEGFAKRFGVVHVDYATQQRTPKTSAGWLGQVARGNAVPRR</sequence>
<evidence type="ECO:0000256" key="2">
    <source>
        <dbReference type="ARBA" id="ARBA00010838"/>
    </source>
</evidence>
<evidence type="ECO:0000256" key="3">
    <source>
        <dbReference type="ARBA" id="ARBA00012744"/>
    </source>
</evidence>
<keyword evidence="7 12" id="KW-0326">Glycosidase</keyword>
<evidence type="ECO:0000256" key="12">
    <source>
        <dbReference type="RuleBase" id="RU361175"/>
    </source>
</evidence>
<dbReference type="EMBL" id="JACHMY010000001">
    <property type="protein sequence ID" value="MBB5836874.1"/>
    <property type="molecule type" value="Genomic_DNA"/>
</dbReference>
<evidence type="ECO:0000256" key="11">
    <source>
        <dbReference type="PROSITE-ProRule" id="PRU10055"/>
    </source>
</evidence>
<dbReference type="PRINTS" id="PR00131">
    <property type="entry name" value="GLHYDRLASE1"/>
</dbReference>
<evidence type="ECO:0000256" key="8">
    <source>
        <dbReference type="ARBA" id="ARBA00023326"/>
    </source>
</evidence>
<evidence type="ECO:0000256" key="1">
    <source>
        <dbReference type="ARBA" id="ARBA00000448"/>
    </source>
</evidence>
<keyword evidence="8" id="KW-0624">Polysaccharide degradation</keyword>
<evidence type="ECO:0000313" key="13">
    <source>
        <dbReference type="EMBL" id="MBB5836874.1"/>
    </source>
</evidence>
<accession>A0A7W9J7Q0</accession>
<dbReference type="NCBIfam" id="TIGR03356">
    <property type="entry name" value="BGL"/>
    <property type="match status" value="1"/>
</dbReference>
<reference evidence="13 14" key="1">
    <citation type="submission" date="2020-08" db="EMBL/GenBank/DDBJ databases">
        <title>Sequencing the genomes of 1000 actinobacteria strains.</title>
        <authorList>
            <person name="Klenk H.-P."/>
        </authorList>
    </citation>
    <scope>NUCLEOTIDE SEQUENCE [LARGE SCALE GENOMIC DNA]</scope>
    <source>
        <strain evidence="13 14">DSM 28967</strain>
    </source>
</reference>
<dbReference type="InterPro" id="IPR017853">
    <property type="entry name" value="GH"/>
</dbReference>
<keyword evidence="6" id="KW-0119">Carbohydrate metabolism</keyword>
<dbReference type="PROSITE" id="PS00653">
    <property type="entry name" value="GLYCOSYL_HYDROL_F1_2"/>
    <property type="match status" value="1"/>
</dbReference>